<keyword evidence="2" id="KW-1185">Reference proteome</keyword>
<comment type="caution">
    <text evidence="1">The sequence shown here is derived from an EMBL/GenBank/DDBJ whole genome shotgun (WGS) entry which is preliminary data.</text>
</comment>
<evidence type="ECO:0000313" key="2">
    <source>
        <dbReference type="Proteomes" id="UP001206128"/>
    </source>
</evidence>
<name>A0AAE3KKH2_9PSEU</name>
<organism evidence="1 2">
    <name type="scientific">Goodfellowiella coeruleoviolacea</name>
    <dbReference type="NCBI Taxonomy" id="334858"/>
    <lineage>
        <taxon>Bacteria</taxon>
        <taxon>Bacillati</taxon>
        <taxon>Actinomycetota</taxon>
        <taxon>Actinomycetes</taxon>
        <taxon>Pseudonocardiales</taxon>
        <taxon>Pseudonocardiaceae</taxon>
        <taxon>Goodfellowiella</taxon>
    </lineage>
</organism>
<gene>
    <name evidence="1" type="ORF">LX83_002286</name>
</gene>
<evidence type="ECO:0000313" key="1">
    <source>
        <dbReference type="EMBL" id="MCP2165428.1"/>
    </source>
</evidence>
<dbReference type="Proteomes" id="UP001206128">
    <property type="component" value="Unassembled WGS sequence"/>
</dbReference>
<dbReference type="EMBL" id="JAMTCK010000005">
    <property type="protein sequence ID" value="MCP2165428.1"/>
    <property type="molecule type" value="Genomic_DNA"/>
</dbReference>
<dbReference type="AlphaFoldDB" id="A0AAE3KKH2"/>
<sequence>MTEADALPATAALADSPVADNAVVDSPVADNAVADNGVADSPVGDTVLLVLSDRDDARQVAEDLVARGWRPGTVHRDMLAGEDDAEDVDWVVELATAPDGRPASALRSWLDELADRYDGFTSDLS</sequence>
<dbReference type="RefSeq" id="WP_253770250.1">
    <property type="nucleotide sequence ID" value="NZ_JAMTCK010000005.1"/>
</dbReference>
<protein>
    <submittedName>
        <fullName evidence="1">Uncharacterized protein</fullName>
    </submittedName>
</protein>
<accession>A0AAE3KKH2</accession>
<reference evidence="1" key="1">
    <citation type="submission" date="2022-06" db="EMBL/GenBank/DDBJ databases">
        <title>Genomic Encyclopedia of Archaeal and Bacterial Type Strains, Phase II (KMG-II): from individual species to whole genera.</title>
        <authorList>
            <person name="Goeker M."/>
        </authorList>
    </citation>
    <scope>NUCLEOTIDE SEQUENCE</scope>
    <source>
        <strain evidence="1">DSM 43935</strain>
    </source>
</reference>
<proteinExistence type="predicted"/>